<dbReference type="InterPro" id="IPR009072">
    <property type="entry name" value="Histone-fold"/>
</dbReference>
<protein>
    <recommendedName>
        <fullName evidence="1">Transcription factor CBF/NF-Y/archaeal histone domain-containing protein</fullName>
    </recommendedName>
</protein>
<feature type="domain" description="Transcription factor CBF/NF-Y/archaeal histone" evidence="1">
    <location>
        <begin position="24"/>
        <end position="82"/>
    </location>
</feature>
<keyword evidence="3" id="KW-1185">Reference proteome</keyword>
<proteinExistence type="predicted"/>
<dbReference type="Pfam" id="PF00808">
    <property type="entry name" value="CBFD_NFYB_HMF"/>
    <property type="match status" value="1"/>
</dbReference>
<organism evidence="2 3">
    <name type="scientific">Candidatus Nanohalobium constans</name>
    <dbReference type="NCBI Taxonomy" id="2565781"/>
    <lineage>
        <taxon>Archaea</taxon>
        <taxon>Candidatus Nanohalarchaeota</taxon>
        <taxon>Candidatus Nanohalobia</taxon>
        <taxon>Candidatus Nanohalobiales</taxon>
        <taxon>Candidatus Nanohalobiaceae</taxon>
        <taxon>Candidatus Nanohalobium</taxon>
    </lineage>
</organism>
<reference evidence="3" key="1">
    <citation type="submission" date="2019-05" db="EMBL/GenBank/DDBJ databases">
        <title>Candidatus Nanohalobium constans, a novel model system to study the DPANN nano-sized archaea: genomic and physiological characterization of a nanoarchaeon co-cultured with its chitinotrophic host.</title>
        <authorList>
            <person name="La Cono V."/>
            <person name="Arcadi E."/>
            <person name="Crisafi F."/>
            <person name="Denaro R."/>
            <person name="La Spada G."/>
            <person name="Messina E."/>
            <person name="Smedile F."/>
            <person name="Toshchakov S.V."/>
            <person name="Shevchenko M.A."/>
            <person name="Golyshin P.N."/>
            <person name="Golyshina O.V."/>
            <person name="Ferrer M."/>
            <person name="Rohde M."/>
            <person name="Mushegian A."/>
            <person name="Sorokin D.Y."/>
            <person name="Giuliano L."/>
            <person name="Yakimov M.M."/>
        </authorList>
    </citation>
    <scope>NUCLEOTIDE SEQUENCE [LARGE SCALE GENOMIC DNA]</scope>
    <source>
        <strain evidence="3">LC1Nh</strain>
    </source>
</reference>
<dbReference type="RefSeq" id="WP_153550170.1">
    <property type="nucleotide sequence ID" value="NZ_CP040089.1"/>
</dbReference>
<dbReference type="KEGG" id="ncon:LC1Nh_0531"/>
<dbReference type="AlphaFoldDB" id="A0A5Q0UGU9"/>
<dbReference type="GeneID" id="42364916"/>
<dbReference type="SUPFAM" id="SSF47113">
    <property type="entry name" value="Histone-fold"/>
    <property type="match status" value="1"/>
</dbReference>
<gene>
    <name evidence="2" type="ORF">LC1Nh_0531</name>
</gene>
<dbReference type="InterPro" id="IPR003958">
    <property type="entry name" value="CBFA_NFYB_domain"/>
</dbReference>
<name>A0A5Q0UGU9_9ARCH</name>
<dbReference type="Proteomes" id="UP000377803">
    <property type="component" value="Chromosome"/>
</dbReference>
<evidence type="ECO:0000313" key="2">
    <source>
        <dbReference type="EMBL" id="QGA80430.1"/>
    </source>
</evidence>
<evidence type="ECO:0000313" key="3">
    <source>
        <dbReference type="Proteomes" id="UP000377803"/>
    </source>
</evidence>
<dbReference type="GO" id="GO:0046982">
    <property type="term" value="F:protein heterodimerization activity"/>
    <property type="evidence" value="ECO:0007669"/>
    <property type="project" value="InterPro"/>
</dbReference>
<sequence>MNLENLIPDDYGQLENSDLALSEGRIRRLMRERMDDDQTLDGDVPHVINCVLSEMLDEIIDETIDEAEYMAKVKESHMRVALRNVEIKEDYSAQTREFVDQLRSISEQMEKTAERIEEQD</sequence>
<accession>A0A5Q0UGU9</accession>
<evidence type="ECO:0000259" key="1">
    <source>
        <dbReference type="Pfam" id="PF00808"/>
    </source>
</evidence>
<dbReference type="EMBL" id="CP040089">
    <property type="protein sequence ID" value="QGA80430.1"/>
    <property type="molecule type" value="Genomic_DNA"/>
</dbReference>